<sequence length="69" mass="6836">MRIRRTLGLVLAAATLAGAGAAVGTAGAQAAAFPTITREECTDAGGQVKSIPYGGETCTLPDGTSQKIT</sequence>
<feature type="chain" id="PRO_5045307029" description="DUF320 domain-containing protein" evidence="1">
    <location>
        <begin position="22"/>
        <end position="69"/>
    </location>
</feature>
<name>A0ABY5PPV7_9ACTN</name>
<gene>
    <name evidence="2" type="ORF">NRK68_02395</name>
</gene>
<dbReference type="Proteomes" id="UP001057738">
    <property type="component" value="Chromosome"/>
</dbReference>
<dbReference type="GeneID" id="95572287"/>
<keyword evidence="3" id="KW-1185">Reference proteome</keyword>
<dbReference type="EMBL" id="CP102514">
    <property type="protein sequence ID" value="UUY46161.1"/>
    <property type="molecule type" value="Genomic_DNA"/>
</dbReference>
<keyword evidence="1" id="KW-0732">Signal</keyword>
<evidence type="ECO:0008006" key="4">
    <source>
        <dbReference type="Google" id="ProtNLM"/>
    </source>
</evidence>
<accession>A0ABY5PPV7</accession>
<dbReference type="RefSeq" id="WP_183065979.1">
    <property type="nucleotide sequence ID" value="NZ_CP102514.1"/>
</dbReference>
<proteinExistence type="predicted"/>
<feature type="signal peptide" evidence="1">
    <location>
        <begin position="1"/>
        <end position="21"/>
    </location>
</feature>
<protein>
    <recommendedName>
        <fullName evidence="4">DUF320 domain-containing protein</fullName>
    </recommendedName>
</protein>
<evidence type="ECO:0000313" key="2">
    <source>
        <dbReference type="EMBL" id="UUY46161.1"/>
    </source>
</evidence>
<organism evidence="2 3">
    <name type="scientific">Streptomyces yangpuensis</name>
    <dbReference type="NCBI Taxonomy" id="1648182"/>
    <lineage>
        <taxon>Bacteria</taxon>
        <taxon>Bacillati</taxon>
        <taxon>Actinomycetota</taxon>
        <taxon>Actinomycetes</taxon>
        <taxon>Kitasatosporales</taxon>
        <taxon>Streptomycetaceae</taxon>
        <taxon>Streptomyces</taxon>
    </lineage>
</organism>
<evidence type="ECO:0000256" key="1">
    <source>
        <dbReference type="SAM" id="SignalP"/>
    </source>
</evidence>
<evidence type="ECO:0000313" key="3">
    <source>
        <dbReference type="Proteomes" id="UP001057738"/>
    </source>
</evidence>
<reference evidence="2" key="1">
    <citation type="submission" date="2022-08" db="EMBL/GenBank/DDBJ databases">
        <authorList>
            <person name="Tian L."/>
        </authorList>
    </citation>
    <scope>NUCLEOTIDE SEQUENCE</scope>
    <source>
        <strain evidence="2">CM253</strain>
    </source>
</reference>